<dbReference type="InterPro" id="IPR007187">
    <property type="entry name" value="Nucleoporin_Nup133/Nup155_C"/>
</dbReference>
<keyword evidence="7" id="KW-0539">Nucleus</keyword>
<comment type="caution">
    <text evidence="11">The sequence shown here is derived from an EMBL/GenBank/DDBJ whole genome shotgun (WGS) entry which is preliminary data.</text>
</comment>
<feature type="compositionally biased region" description="Low complexity" evidence="8">
    <location>
        <begin position="10"/>
        <end position="24"/>
    </location>
</feature>
<dbReference type="Gene3D" id="2.130.10.10">
    <property type="entry name" value="YVTN repeat-like/Quinoprotein amine dehydrogenase"/>
    <property type="match status" value="1"/>
</dbReference>
<accession>A0A4Y9ZD26</accession>
<evidence type="ECO:0000313" key="12">
    <source>
        <dbReference type="Proteomes" id="UP000298327"/>
    </source>
</evidence>
<dbReference type="GO" id="GO:0000972">
    <property type="term" value="P:transcription-dependent tethering of RNA polymerase II gene DNA at nuclear periphery"/>
    <property type="evidence" value="ECO:0007669"/>
    <property type="project" value="TreeGrafter"/>
</dbReference>
<evidence type="ECO:0000256" key="5">
    <source>
        <dbReference type="ARBA" id="ARBA00022927"/>
    </source>
</evidence>
<evidence type="ECO:0000256" key="4">
    <source>
        <dbReference type="ARBA" id="ARBA00022816"/>
    </source>
</evidence>
<dbReference type="Pfam" id="PF03177">
    <property type="entry name" value="Nucleoporin_C"/>
    <property type="match status" value="1"/>
</dbReference>
<dbReference type="PANTHER" id="PTHR13405">
    <property type="entry name" value="NUCLEAR PORE COMPLEX PROTEIN NUP133"/>
    <property type="match status" value="1"/>
</dbReference>
<comment type="subcellular location">
    <subcellularLocation>
        <location evidence="1">Nucleus envelope</location>
    </subcellularLocation>
</comment>
<proteinExistence type="inferred from homology"/>
<dbReference type="STRING" id="205917.A0A4Y9ZD26"/>
<sequence>MAVPTFSGSPAPRRTNRTAPRPSGFSPPPRRAPRVGSSKPASRFATPHRGGERLSSIRDDASVASAMDVDGGGFVHPDRALKADTLFAKSDELHVSFHAHLPPEVKQVLRAADFFRDAYTGDIDTMTGFALVATSQTCFVWQHSQALSSVPTCYIFPCPVDRSQTAPFHAFVPYGVSREPGLVLVSSSGEIRFWDSISIGLAGGEPFSRSQLELEAGETASSLSRSDLQTYISSTSKGRLFRLTLTSTGGKYHLVSRLFSRPQSSLSLSRFLPSLWSSQILQPEAGNITAIALGEQNSVGRDLWALVDSRLQKWNLATEGWEEIAQEEEIAAIILPSIRGSLNPVPDENAYLDLELLDIAVESTGKLLILTSYSGTTDDLGVGNEPTPRRIYALVRLTVSTGFANVDDVTAVPYQSTFGASEAPMHPQLQLVEGGQLAVVQFGDAVTICARGRAFQPFWPLSSLTLVAHADNDYKDRVELKSPTDRTLGVGVVDDQSEILIMTSGLMMKVTVDFEEVSKFDPETGQSKLIKSIMTQAILYGSHPENPLRFTFPPEIDEDSLMTGAEQLSRAILESDHEVVRPNNDLTSQMIGRKERLGFLIKFVNENGALGKTSQRCRQQLAADAEKLYAAQQLWLYLNEFLSHGNTYSVLNEAVYQYMNDVNEGHHEDFMRAYFRLRVNDLGKILPYVLSIAARQLGENPGSALTVLPEVNSIVLTVITSALEYRDYNRGVYGLEFPLVRPWTSKADVIDILLQLFAFTTNAVEGEGASHDDVAKTRLPELVSTIFACMTERIGWLKLAAAENELGLERELTAMEEQFQQLRPELLDSLRVNGFADSAFKLAEQYHDFRNLVSLCNKDTVYPPEQNPNALSIQAYIERFQDEFTDELYKWYIEHGELRAMFAQEDTYSDYIDRFFTKHWHPSISWIHDLRQNRYDAAAESLLSESHSAGELTSKQLMLSIGKLSHLAQLQEDDGAEATMLDEFHDGLDFVSVQETLTGELKSALASVRIKQTLDAQAETITAEMASKLADKPQLRHIFKGLVHSLLQGKALSMEELADALSLKDNTSHVEDYATALHLLSRASNLPEARRLAAFKNVWRRIYLHDDWNFIRHTSGVTDAELNERYRNSALFAVLAQTQFKLHQPAGYILMPSESLLVPTDEEIVSHWPGMSAEEREALVSEFLVESSQVQNYDLADVFARTRELVMESVVG</sequence>
<keyword evidence="4" id="KW-0509">mRNA transport</keyword>
<dbReference type="SUPFAM" id="SSF117289">
    <property type="entry name" value="Nucleoporin domain"/>
    <property type="match status" value="1"/>
</dbReference>
<feature type="domain" description="Nucleoporin Nup133/Nup155-like N-terminal" evidence="10">
    <location>
        <begin position="93"/>
        <end position="368"/>
    </location>
</feature>
<evidence type="ECO:0008006" key="13">
    <source>
        <dbReference type="Google" id="ProtNLM"/>
    </source>
</evidence>
<dbReference type="OrthoDB" id="103454at2759"/>
<evidence type="ECO:0000256" key="3">
    <source>
        <dbReference type="ARBA" id="ARBA00022448"/>
    </source>
</evidence>
<dbReference type="InterPro" id="IPR037624">
    <property type="entry name" value="Nup133-like"/>
</dbReference>
<evidence type="ECO:0000256" key="6">
    <source>
        <dbReference type="ARBA" id="ARBA00023010"/>
    </source>
</evidence>
<dbReference type="GO" id="GO:0031080">
    <property type="term" value="C:nuclear pore outer ring"/>
    <property type="evidence" value="ECO:0007669"/>
    <property type="project" value="TreeGrafter"/>
</dbReference>
<dbReference type="EMBL" id="SEOQ01000008">
    <property type="protein sequence ID" value="TFY72665.1"/>
    <property type="molecule type" value="Genomic_DNA"/>
</dbReference>
<dbReference type="AlphaFoldDB" id="A0A4Y9ZD26"/>
<evidence type="ECO:0000259" key="9">
    <source>
        <dbReference type="Pfam" id="PF03177"/>
    </source>
</evidence>
<evidence type="ECO:0000256" key="8">
    <source>
        <dbReference type="SAM" id="MobiDB-lite"/>
    </source>
</evidence>
<dbReference type="PANTHER" id="PTHR13405:SF11">
    <property type="entry name" value="NUCLEAR PORE COMPLEX PROTEIN NUP133"/>
    <property type="match status" value="1"/>
</dbReference>
<feature type="region of interest" description="Disordered" evidence="8">
    <location>
        <begin position="1"/>
        <end position="55"/>
    </location>
</feature>
<evidence type="ECO:0000256" key="1">
    <source>
        <dbReference type="ARBA" id="ARBA00004259"/>
    </source>
</evidence>
<keyword evidence="12" id="KW-1185">Reference proteome</keyword>
<protein>
    <recommendedName>
        <fullName evidence="13">Nucleoporin Nup133/Nup155-like C-terminal domain-containing protein</fullName>
    </recommendedName>
</protein>
<dbReference type="Gene3D" id="1.20.58.1380">
    <property type="match status" value="1"/>
</dbReference>
<dbReference type="InterPro" id="IPR015943">
    <property type="entry name" value="WD40/YVTN_repeat-like_dom_sf"/>
</dbReference>
<evidence type="ECO:0000259" key="10">
    <source>
        <dbReference type="Pfam" id="PF08801"/>
    </source>
</evidence>
<dbReference type="GO" id="GO:0017056">
    <property type="term" value="F:structural constituent of nuclear pore"/>
    <property type="evidence" value="ECO:0007669"/>
    <property type="project" value="InterPro"/>
</dbReference>
<comment type="similarity">
    <text evidence="2">Belongs to the nucleoporin Nup133 family.</text>
</comment>
<dbReference type="InterPro" id="IPR014908">
    <property type="entry name" value="Nucleoporin_Nup133/Nup155_N"/>
</dbReference>
<keyword evidence="6" id="KW-0811">Translocation</keyword>
<gene>
    <name evidence="11" type="ORF">EVG20_g323</name>
</gene>
<name>A0A4Y9ZD26_9AGAM</name>
<dbReference type="Proteomes" id="UP000298327">
    <property type="component" value="Unassembled WGS sequence"/>
</dbReference>
<dbReference type="Pfam" id="PF08801">
    <property type="entry name" value="Nucleoporin_N"/>
    <property type="match status" value="1"/>
</dbReference>
<organism evidence="11 12">
    <name type="scientific">Dentipellis fragilis</name>
    <dbReference type="NCBI Taxonomy" id="205917"/>
    <lineage>
        <taxon>Eukaryota</taxon>
        <taxon>Fungi</taxon>
        <taxon>Dikarya</taxon>
        <taxon>Basidiomycota</taxon>
        <taxon>Agaricomycotina</taxon>
        <taxon>Agaricomycetes</taxon>
        <taxon>Russulales</taxon>
        <taxon>Hericiaceae</taxon>
        <taxon>Dentipellis</taxon>
    </lineage>
</organism>
<keyword evidence="3" id="KW-0813">Transport</keyword>
<reference evidence="11 12" key="1">
    <citation type="submission" date="2019-02" db="EMBL/GenBank/DDBJ databases">
        <title>Genome sequencing of the rare red list fungi Dentipellis fragilis.</title>
        <authorList>
            <person name="Buettner E."/>
            <person name="Kellner H."/>
        </authorList>
    </citation>
    <scope>NUCLEOTIDE SEQUENCE [LARGE SCALE GENOMIC DNA]</scope>
    <source>
        <strain evidence="11 12">DSM 105465</strain>
    </source>
</reference>
<keyword evidence="5" id="KW-0653">Protein transport</keyword>
<feature type="domain" description="Nucleoporin Nup133/Nup155-like C-terminal" evidence="9">
    <location>
        <begin position="772"/>
        <end position="1170"/>
    </location>
</feature>
<evidence type="ECO:0000313" key="11">
    <source>
        <dbReference type="EMBL" id="TFY72665.1"/>
    </source>
</evidence>
<evidence type="ECO:0000256" key="2">
    <source>
        <dbReference type="ARBA" id="ARBA00005569"/>
    </source>
</evidence>
<evidence type="ECO:0000256" key="7">
    <source>
        <dbReference type="ARBA" id="ARBA00023242"/>
    </source>
</evidence>
<dbReference type="GO" id="GO:0016973">
    <property type="term" value="P:poly(A)+ mRNA export from nucleus"/>
    <property type="evidence" value="ECO:0007669"/>
    <property type="project" value="TreeGrafter"/>
</dbReference>
<dbReference type="GO" id="GO:0006606">
    <property type="term" value="P:protein import into nucleus"/>
    <property type="evidence" value="ECO:0007669"/>
    <property type="project" value="TreeGrafter"/>
</dbReference>